<dbReference type="InterPro" id="IPR006533">
    <property type="entry name" value="T6SS_Vgr_RhsGE"/>
</dbReference>
<organism evidence="4 5">
    <name type="scientific">Sulfuriferula nivalis</name>
    <dbReference type="NCBI Taxonomy" id="2675298"/>
    <lineage>
        <taxon>Bacteria</taxon>
        <taxon>Pseudomonadati</taxon>
        <taxon>Pseudomonadota</taxon>
        <taxon>Betaproteobacteria</taxon>
        <taxon>Nitrosomonadales</taxon>
        <taxon>Sulfuricellaceae</taxon>
        <taxon>Sulfuriferula</taxon>
    </lineage>
</organism>
<evidence type="ECO:0000259" key="3">
    <source>
        <dbReference type="Pfam" id="PF13296"/>
    </source>
</evidence>
<name>A0A809S0L0_9PROT</name>
<dbReference type="Proteomes" id="UP000463939">
    <property type="component" value="Chromosome"/>
</dbReference>
<dbReference type="Pfam" id="PF04717">
    <property type="entry name" value="Phage_base_V"/>
    <property type="match status" value="1"/>
</dbReference>
<dbReference type="InterPro" id="IPR018769">
    <property type="entry name" value="VgrG2_DUF2345"/>
</dbReference>
<keyword evidence="5" id="KW-1185">Reference proteome</keyword>
<dbReference type="Gene3D" id="3.55.50.10">
    <property type="entry name" value="Baseplate protein-like domains"/>
    <property type="match status" value="1"/>
</dbReference>
<dbReference type="EMBL" id="AP021881">
    <property type="protein sequence ID" value="BBP00038.1"/>
    <property type="molecule type" value="Genomic_DNA"/>
</dbReference>
<dbReference type="KEGG" id="sniv:SFSGTM_07460"/>
<proteinExistence type="predicted"/>
<dbReference type="SUPFAM" id="SSF69255">
    <property type="entry name" value="gp5 N-terminal domain-like"/>
    <property type="match status" value="1"/>
</dbReference>
<dbReference type="Gene3D" id="2.40.50.230">
    <property type="entry name" value="Gp5 N-terminal domain"/>
    <property type="match status" value="1"/>
</dbReference>
<evidence type="ECO:0000313" key="5">
    <source>
        <dbReference type="Proteomes" id="UP000463939"/>
    </source>
</evidence>
<dbReference type="Gene3D" id="4.10.220.110">
    <property type="match status" value="1"/>
</dbReference>
<dbReference type="InterPro" id="IPR006531">
    <property type="entry name" value="Gp5/Vgr_OB"/>
</dbReference>
<sequence length="1004" mass="106466">MTNFTDSITLDSLLALAGYSSDTRLYEFTFANTDELTPWLDNNGLLVAAFSSNDSLHQVPYTDILVLSRRPDLPLQLVTGRAATLHISLANASRTHLNGYITDIQQLGSDGGVTRYQLRLSPWLDDLRHVTHSRVWQEQSVQAIVDSVFADYAPRAYWHWSNDALSLLSALPVRSYCVQYRESDLDFVGRLLAEDGLSWRVDQDDVDAPDGHTLVLFADSTQVSACSPVPFASVLPFAGTGSQQQADSITALSSAHRLIPARVTLASFDDKAKSVVAGSVPTQLAIGDAQFQQLPPIEHYDYAGMVAFSQADEAQRHALVMMQALEARQQIWSGLSTVRSLRAGLQFGIDGHPRVGVPGTPDSWVSTQVMQVGINNLPYAAHASGNELVPSLTDWLAALLALPDSADTEPNRAWQRDQADLLAAPLDQQARTDLVATAQRLGYANAFIALPTNRPWRPWQSRQLHAVPTSMGSQTARVVGFDGGADRYASSDASGSAPALLGNDEICCDALGRVRIRFQWQDALDQTGSRASCWVRVAQRSAGGGMGSQFLPRIGQEVQVQFMEGDINRPVIVGALYFGQGEAGVPATPAGSLVDADTSALSQATDHSVSAQSNLTAGYAPAWHGAGVGADAHNNAAAQFGIRSQEYSGSGYNQLVFDDSDGAGRIQLKTTQSGTELNLGHLLHTADNYRGSFRGNGIELRTDAWGALRAGSGWLVSSYGVSHSASQRQTAGDVPAGYGLLNTANRLGASLSQLADSHLSVGIAALKGSNKANASYLNDEAAPIPALGKVMQGMVDSSEVDAAYGDAAAQNTQPTDQHLPHHTDPVISIMAKNDLSLTARQSVQLHAGETLNILNAADSQFTTGGVFRVHSGQAIGLTAGGLKQNGIAGMQLIAAQGDTTIQAHNDIISLKAKNNLDMKSAQASIDFAAATDITLRTAGGALIKIAGGNITVQCPGKILVQAGQKSFTGGTSLSWPLPQWSKSDLQLPCAQAAAASGSAFVKLT</sequence>
<feature type="domain" description="Gp5/Type VI secretion system Vgr protein OB-fold" evidence="1">
    <location>
        <begin position="510"/>
        <end position="577"/>
    </location>
</feature>
<dbReference type="Pfam" id="PF13296">
    <property type="entry name" value="T6SS_Vgr"/>
    <property type="match status" value="1"/>
</dbReference>
<reference evidence="5" key="1">
    <citation type="submission" date="2019-11" db="EMBL/GenBank/DDBJ databases">
        <title>Isolation and characterization of a novel species in the genus Sulfuriferula.</title>
        <authorList>
            <person name="Mochizuki J."/>
            <person name="Kojima H."/>
            <person name="Fukui M."/>
        </authorList>
    </citation>
    <scope>NUCLEOTIDE SEQUENCE [LARGE SCALE GENOMIC DNA]</scope>
    <source>
        <strain evidence="5">SGTM</strain>
    </source>
</reference>
<evidence type="ECO:0000259" key="1">
    <source>
        <dbReference type="Pfam" id="PF04717"/>
    </source>
</evidence>
<dbReference type="InterPro" id="IPR028244">
    <property type="entry name" value="T6SS_Rhs_Vgr_dom"/>
</dbReference>
<feature type="domain" description="Putative type VI secretion system Rhs element associated Vgr" evidence="3">
    <location>
        <begin position="645"/>
        <end position="755"/>
    </location>
</feature>
<dbReference type="Gene3D" id="2.30.110.50">
    <property type="match status" value="1"/>
</dbReference>
<feature type="domain" description="DUF2345" evidence="2">
    <location>
        <begin position="816"/>
        <end position="970"/>
    </location>
</feature>
<dbReference type="Pfam" id="PF05954">
    <property type="entry name" value="Phage_GPD"/>
    <property type="match status" value="1"/>
</dbReference>
<accession>A0A809S0L0</accession>
<protein>
    <submittedName>
        <fullName evidence="4">Type IV secretion protein Rhs</fullName>
    </submittedName>
</protein>
<dbReference type="AlphaFoldDB" id="A0A809S0L0"/>
<evidence type="ECO:0000259" key="2">
    <source>
        <dbReference type="Pfam" id="PF10106"/>
    </source>
</evidence>
<dbReference type="NCBIfam" id="TIGR01646">
    <property type="entry name" value="vgr_GE"/>
    <property type="match status" value="1"/>
</dbReference>
<gene>
    <name evidence="4" type="ORF">SFSGTM_07460</name>
</gene>
<dbReference type="Pfam" id="PF10106">
    <property type="entry name" value="DUF2345"/>
    <property type="match status" value="1"/>
</dbReference>
<dbReference type="RefSeq" id="WP_162084008.1">
    <property type="nucleotide sequence ID" value="NZ_AP021881.1"/>
</dbReference>
<evidence type="ECO:0000313" key="4">
    <source>
        <dbReference type="EMBL" id="BBP00038.1"/>
    </source>
</evidence>
<dbReference type="InterPro" id="IPR037026">
    <property type="entry name" value="Vgr_OB-fold_dom_sf"/>
</dbReference>
<dbReference type="SUPFAM" id="SSF69279">
    <property type="entry name" value="Phage tail proteins"/>
    <property type="match status" value="2"/>
</dbReference>